<dbReference type="Gene3D" id="1.10.10.10">
    <property type="entry name" value="Winged helix-like DNA-binding domain superfamily/Winged helix DNA-binding domain"/>
    <property type="match status" value="1"/>
</dbReference>
<dbReference type="Gene3D" id="3.40.190.290">
    <property type="match status" value="1"/>
</dbReference>
<keyword evidence="4" id="KW-0804">Transcription</keyword>
<keyword evidence="7" id="KW-1185">Reference proteome</keyword>
<dbReference type="CDD" id="cd05466">
    <property type="entry name" value="PBP2_LTTR_substrate"/>
    <property type="match status" value="1"/>
</dbReference>
<feature type="domain" description="HTH lysR-type" evidence="5">
    <location>
        <begin position="1"/>
        <end position="58"/>
    </location>
</feature>
<dbReference type="GO" id="GO:0000976">
    <property type="term" value="F:transcription cis-regulatory region binding"/>
    <property type="evidence" value="ECO:0007669"/>
    <property type="project" value="TreeGrafter"/>
</dbReference>
<evidence type="ECO:0000256" key="4">
    <source>
        <dbReference type="ARBA" id="ARBA00023163"/>
    </source>
</evidence>
<dbReference type="PANTHER" id="PTHR30126:SF40">
    <property type="entry name" value="HTH-TYPE TRANSCRIPTIONAL REGULATOR GLTR"/>
    <property type="match status" value="1"/>
</dbReference>
<dbReference type="PROSITE" id="PS50931">
    <property type="entry name" value="HTH_LYSR"/>
    <property type="match status" value="1"/>
</dbReference>
<organism evidence="6 7">
    <name type="scientific">Planifilum fulgidum</name>
    <dbReference type="NCBI Taxonomy" id="201973"/>
    <lineage>
        <taxon>Bacteria</taxon>
        <taxon>Bacillati</taxon>
        <taxon>Bacillota</taxon>
        <taxon>Bacilli</taxon>
        <taxon>Bacillales</taxon>
        <taxon>Thermoactinomycetaceae</taxon>
        <taxon>Planifilum</taxon>
    </lineage>
</organism>
<comment type="similarity">
    <text evidence="1">Belongs to the LysR transcriptional regulatory family.</text>
</comment>
<protein>
    <submittedName>
        <fullName evidence="6">DNA-binding transcriptional regulator, LysR family</fullName>
    </submittedName>
</protein>
<dbReference type="STRING" id="201973.SAMN04488025_14415"/>
<dbReference type="GO" id="GO:0003700">
    <property type="term" value="F:DNA-binding transcription factor activity"/>
    <property type="evidence" value="ECO:0007669"/>
    <property type="project" value="InterPro"/>
</dbReference>
<evidence type="ECO:0000259" key="5">
    <source>
        <dbReference type="PROSITE" id="PS50931"/>
    </source>
</evidence>
<dbReference type="FunFam" id="1.10.10.10:FF:000001">
    <property type="entry name" value="LysR family transcriptional regulator"/>
    <property type="match status" value="1"/>
</dbReference>
<dbReference type="Pfam" id="PF03466">
    <property type="entry name" value="LysR_substrate"/>
    <property type="match status" value="1"/>
</dbReference>
<reference evidence="6 7" key="1">
    <citation type="submission" date="2016-10" db="EMBL/GenBank/DDBJ databases">
        <authorList>
            <person name="de Groot N.N."/>
        </authorList>
    </citation>
    <scope>NUCLEOTIDE SEQUENCE [LARGE SCALE GENOMIC DNA]</scope>
    <source>
        <strain evidence="6 7">DSM 44945</strain>
    </source>
</reference>
<evidence type="ECO:0000256" key="2">
    <source>
        <dbReference type="ARBA" id="ARBA00023015"/>
    </source>
</evidence>
<gene>
    <name evidence="6" type="ORF">SAMN04488025_14415</name>
</gene>
<accession>A0A1I2SLZ7</accession>
<dbReference type="InterPro" id="IPR000847">
    <property type="entry name" value="LysR_HTH_N"/>
</dbReference>
<dbReference type="OrthoDB" id="9803735at2"/>
<dbReference type="PANTHER" id="PTHR30126">
    <property type="entry name" value="HTH-TYPE TRANSCRIPTIONAL REGULATOR"/>
    <property type="match status" value="1"/>
</dbReference>
<sequence length="294" mass="33399">MEISQLEAFLQVAKTKSFTRAAESLHLVQSTVTTRIQMLEKALGKPLFRRTSRHIELTPAGKHFLPYARRILELKRESEKALQMEGMAEEQLFVGSPHSLWDYILFPAVKKFRRKHPEIALRLITGHSDEITEKLLDGLADAGILYIPPYHPGLEVIRLREESLCLAGPADFPLDKEALTPEDLRSLPFIHLGWGTEFEQWFKAAFGRHFLPLVEVDHMSLLLRWIRTGEGVGFLLQSVAEEMAAAGKLKVLPFRPDPPLPGIPVYLVLPKRKRSSDGLDALTNHLLRFFNKGK</sequence>
<dbReference type="PRINTS" id="PR00039">
    <property type="entry name" value="HTHLYSR"/>
</dbReference>
<keyword evidence="3 6" id="KW-0238">DNA-binding</keyword>
<dbReference type="EMBL" id="FOOK01000044">
    <property type="protein sequence ID" value="SFG53774.1"/>
    <property type="molecule type" value="Genomic_DNA"/>
</dbReference>
<dbReference type="SUPFAM" id="SSF46785">
    <property type="entry name" value="Winged helix' DNA-binding domain"/>
    <property type="match status" value="1"/>
</dbReference>
<dbReference type="InterPro" id="IPR036388">
    <property type="entry name" value="WH-like_DNA-bd_sf"/>
</dbReference>
<dbReference type="SUPFAM" id="SSF53850">
    <property type="entry name" value="Periplasmic binding protein-like II"/>
    <property type="match status" value="1"/>
</dbReference>
<keyword evidence="2" id="KW-0805">Transcription regulation</keyword>
<evidence type="ECO:0000256" key="1">
    <source>
        <dbReference type="ARBA" id="ARBA00009437"/>
    </source>
</evidence>
<dbReference type="AlphaFoldDB" id="A0A1I2SLZ7"/>
<dbReference type="InterPro" id="IPR005119">
    <property type="entry name" value="LysR_subst-bd"/>
</dbReference>
<evidence type="ECO:0000313" key="7">
    <source>
        <dbReference type="Proteomes" id="UP000198661"/>
    </source>
</evidence>
<dbReference type="Proteomes" id="UP000198661">
    <property type="component" value="Unassembled WGS sequence"/>
</dbReference>
<dbReference type="InterPro" id="IPR036390">
    <property type="entry name" value="WH_DNA-bd_sf"/>
</dbReference>
<name>A0A1I2SLZ7_9BACL</name>
<proteinExistence type="inferred from homology"/>
<dbReference type="Pfam" id="PF00126">
    <property type="entry name" value="HTH_1"/>
    <property type="match status" value="1"/>
</dbReference>
<evidence type="ECO:0000313" key="6">
    <source>
        <dbReference type="EMBL" id="SFG53774.1"/>
    </source>
</evidence>
<dbReference type="RefSeq" id="WP_092041465.1">
    <property type="nucleotide sequence ID" value="NZ_FOOK01000044.1"/>
</dbReference>
<evidence type="ECO:0000256" key="3">
    <source>
        <dbReference type="ARBA" id="ARBA00023125"/>
    </source>
</evidence>